<dbReference type="AlphaFoldDB" id="A0A7W6WCJ0"/>
<evidence type="ECO:0000313" key="2">
    <source>
        <dbReference type="EMBL" id="MBB4272810.1"/>
    </source>
</evidence>
<dbReference type="Pfam" id="PF13274">
    <property type="entry name" value="SocA_Panacea"/>
    <property type="match status" value="1"/>
</dbReference>
<evidence type="ECO:0000259" key="1">
    <source>
        <dbReference type="Pfam" id="PF13274"/>
    </source>
</evidence>
<dbReference type="RefSeq" id="WP_183922752.1">
    <property type="nucleotide sequence ID" value="NZ_JACIGM010000001.1"/>
</dbReference>
<dbReference type="Proteomes" id="UP000533641">
    <property type="component" value="Unassembled WGS sequence"/>
</dbReference>
<feature type="domain" description="Antitoxin SocA-like Panacea" evidence="1">
    <location>
        <begin position="27"/>
        <end position="120"/>
    </location>
</feature>
<accession>A0A7W6WCJ0</accession>
<dbReference type="InterPro" id="IPR025272">
    <property type="entry name" value="SocA_Panacea"/>
</dbReference>
<comment type="caution">
    <text evidence="2">The sequence shown here is derived from an EMBL/GenBank/DDBJ whole genome shotgun (WGS) entry which is preliminary data.</text>
</comment>
<evidence type="ECO:0000313" key="3">
    <source>
        <dbReference type="Proteomes" id="UP000533641"/>
    </source>
</evidence>
<dbReference type="EMBL" id="JACIGM010000001">
    <property type="protein sequence ID" value="MBB4272810.1"/>
    <property type="molecule type" value="Genomic_DNA"/>
</dbReference>
<organism evidence="2 3">
    <name type="scientific">Rhizobium mongolense</name>
    <dbReference type="NCBI Taxonomy" id="57676"/>
    <lineage>
        <taxon>Bacteria</taxon>
        <taxon>Pseudomonadati</taxon>
        <taxon>Pseudomonadota</taxon>
        <taxon>Alphaproteobacteria</taxon>
        <taxon>Hyphomicrobiales</taxon>
        <taxon>Rhizobiaceae</taxon>
        <taxon>Rhizobium/Agrobacterium group</taxon>
        <taxon>Rhizobium</taxon>
    </lineage>
</organism>
<proteinExistence type="predicted"/>
<protein>
    <submittedName>
        <fullName evidence="2">Putative phage-associated protein</fullName>
    </submittedName>
</protein>
<name>A0A7W6WCJ0_9HYPH</name>
<sequence length="154" mass="17474">MHDSRVVANRFLELARNKGDSLTPMQLLKLVYIAHGWMLGLYGRPLIRDKVEAWQYGPVIPKLYNHVRNFRSQPVVGPISAPNESLAPHEGSIVKQVYDIYGSMTGPALSRLTHASRTPWDLTFMPDEYGIEISNDIIEDHYRRLAEKTGSTPD</sequence>
<reference evidence="2 3" key="1">
    <citation type="submission" date="2020-08" db="EMBL/GenBank/DDBJ databases">
        <title>Genomic Encyclopedia of Type Strains, Phase IV (KMG-V): Genome sequencing to study the core and pangenomes of soil and plant-associated prokaryotes.</title>
        <authorList>
            <person name="Whitman W."/>
        </authorList>
    </citation>
    <scope>NUCLEOTIDE SEQUENCE [LARGE SCALE GENOMIC DNA]</scope>
    <source>
        <strain evidence="2 3">SEMIA 402</strain>
    </source>
</reference>
<gene>
    <name evidence="2" type="ORF">GGE12_000552</name>
</gene>